<reference evidence="1 2" key="1">
    <citation type="submission" date="2021-06" db="EMBL/GenBank/DDBJ databases">
        <title>Caerostris extrusa draft genome.</title>
        <authorList>
            <person name="Kono N."/>
            <person name="Arakawa K."/>
        </authorList>
    </citation>
    <scope>NUCLEOTIDE SEQUENCE [LARGE SCALE GENOMIC DNA]</scope>
</reference>
<organism evidence="1 2">
    <name type="scientific">Caerostris extrusa</name>
    <name type="common">Bark spider</name>
    <name type="synonym">Caerostris bankana</name>
    <dbReference type="NCBI Taxonomy" id="172846"/>
    <lineage>
        <taxon>Eukaryota</taxon>
        <taxon>Metazoa</taxon>
        <taxon>Ecdysozoa</taxon>
        <taxon>Arthropoda</taxon>
        <taxon>Chelicerata</taxon>
        <taxon>Arachnida</taxon>
        <taxon>Araneae</taxon>
        <taxon>Araneomorphae</taxon>
        <taxon>Entelegynae</taxon>
        <taxon>Araneoidea</taxon>
        <taxon>Araneidae</taxon>
        <taxon>Caerostris</taxon>
    </lineage>
</organism>
<gene>
    <name evidence="1" type="ORF">CEXT_747871</name>
</gene>
<keyword evidence="2" id="KW-1185">Reference proteome</keyword>
<sequence length="101" mass="11024">MQTFFSDESHGDKSSPFDLRDLLPFAILLSFFFFFQQGGGRSLQGKGKLVKDADPHTWRRACVVTPRPVGGNCPTLSDGQADRFLSAASQTLQKANGTVVC</sequence>
<accession>A0AAV4T7E3</accession>
<evidence type="ECO:0000313" key="1">
    <source>
        <dbReference type="EMBL" id="GIY41221.1"/>
    </source>
</evidence>
<dbReference type="EMBL" id="BPLR01010699">
    <property type="protein sequence ID" value="GIY41221.1"/>
    <property type="molecule type" value="Genomic_DNA"/>
</dbReference>
<comment type="caution">
    <text evidence="1">The sequence shown here is derived from an EMBL/GenBank/DDBJ whole genome shotgun (WGS) entry which is preliminary data.</text>
</comment>
<dbReference type="AlphaFoldDB" id="A0AAV4T7E3"/>
<dbReference type="Proteomes" id="UP001054945">
    <property type="component" value="Unassembled WGS sequence"/>
</dbReference>
<protein>
    <submittedName>
        <fullName evidence="1">Uncharacterized protein</fullName>
    </submittedName>
</protein>
<proteinExistence type="predicted"/>
<name>A0AAV4T7E3_CAEEX</name>
<evidence type="ECO:0000313" key="2">
    <source>
        <dbReference type="Proteomes" id="UP001054945"/>
    </source>
</evidence>